<name>A0A1X0YHJ7_MYCSI</name>
<dbReference type="EMBL" id="MZZM01000001">
    <property type="protein sequence ID" value="ORJ64891.1"/>
    <property type="molecule type" value="Genomic_DNA"/>
</dbReference>
<gene>
    <name evidence="13" type="ORF">B5M45_01145</name>
</gene>
<dbReference type="Proteomes" id="UP000193040">
    <property type="component" value="Unassembled WGS sequence"/>
</dbReference>
<evidence type="ECO:0000256" key="2">
    <source>
        <dbReference type="ARBA" id="ARBA00013017"/>
    </source>
</evidence>
<evidence type="ECO:0000256" key="1">
    <source>
        <dbReference type="ARBA" id="ARBA00003330"/>
    </source>
</evidence>
<evidence type="ECO:0000256" key="6">
    <source>
        <dbReference type="ARBA" id="ARBA00023157"/>
    </source>
</evidence>
<evidence type="ECO:0000256" key="3">
    <source>
        <dbReference type="ARBA" id="ARBA00022559"/>
    </source>
</evidence>
<evidence type="ECO:0000259" key="12">
    <source>
        <dbReference type="PROSITE" id="PS51352"/>
    </source>
</evidence>
<keyword evidence="4" id="KW-0049">Antioxidant</keyword>
<keyword evidence="5" id="KW-0560">Oxidoreductase</keyword>
<evidence type="ECO:0000256" key="9">
    <source>
        <dbReference type="ARBA" id="ARBA00038489"/>
    </source>
</evidence>
<comment type="similarity">
    <text evidence="9">Belongs to the peroxiredoxin family. BCP/PrxQ subfamily.</text>
</comment>
<evidence type="ECO:0000256" key="10">
    <source>
        <dbReference type="ARBA" id="ARBA00041373"/>
    </source>
</evidence>
<proteinExistence type="inferred from homology"/>
<comment type="function">
    <text evidence="1">Thiol-specific peroxidase that catalyzes the reduction of hydrogen peroxide and organic hydroperoxides to water and alcohols, respectively. Plays a role in cell protection against oxidative stress by detoxifying peroxides and as sensor of hydrogen peroxide-mediated signaling events.</text>
</comment>
<evidence type="ECO:0000256" key="4">
    <source>
        <dbReference type="ARBA" id="ARBA00022862"/>
    </source>
</evidence>
<dbReference type="InterPro" id="IPR000866">
    <property type="entry name" value="AhpC/TSA"/>
</dbReference>
<evidence type="ECO:0000256" key="8">
    <source>
        <dbReference type="ARBA" id="ARBA00032824"/>
    </source>
</evidence>
<dbReference type="PROSITE" id="PS51352">
    <property type="entry name" value="THIOREDOXIN_2"/>
    <property type="match status" value="1"/>
</dbReference>
<accession>A0A1X0YHJ7</accession>
<keyword evidence="7" id="KW-0676">Redox-active center</keyword>
<comment type="catalytic activity">
    <reaction evidence="11">
        <text>a hydroperoxide + [thioredoxin]-dithiol = an alcohol + [thioredoxin]-disulfide + H2O</text>
        <dbReference type="Rhea" id="RHEA:62620"/>
        <dbReference type="Rhea" id="RHEA-COMP:10698"/>
        <dbReference type="Rhea" id="RHEA-COMP:10700"/>
        <dbReference type="ChEBI" id="CHEBI:15377"/>
        <dbReference type="ChEBI" id="CHEBI:29950"/>
        <dbReference type="ChEBI" id="CHEBI:30879"/>
        <dbReference type="ChEBI" id="CHEBI:35924"/>
        <dbReference type="ChEBI" id="CHEBI:50058"/>
        <dbReference type="EC" id="1.11.1.24"/>
    </reaction>
</comment>
<evidence type="ECO:0000256" key="11">
    <source>
        <dbReference type="ARBA" id="ARBA00049091"/>
    </source>
</evidence>
<dbReference type="GO" id="GO:0008379">
    <property type="term" value="F:thioredoxin peroxidase activity"/>
    <property type="evidence" value="ECO:0007669"/>
    <property type="project" value="TreeGrafter"/>
</dbReference>
<dbReference type="AlphaFoldDB" id="A0A1X0YHJ7"/>
<dbReference type="Gene3D" id="3.40.30.10">
    <property type="entry name" value="Glutaredoxin"/>
    <property type="match status" value="1"/>
</dbReference>
<dbReference type="PANTHER" id="PTHR42801">
    <property type="entry name" value="THIOREDOXIN-DEPENDENT PEROXIDE REDUCTASE"/>
    <property type="match status" value="1"/>
</dbReference>
<dbReference type="InterPro" id="IPR013766">
    <property type="entry name" value="Thioredoxin_domain"/>
</dbReference>
<dbReference type="GO" id="GO:0045454">
    <property type="term" value="P:cell redox homeostasis"/>
    <property type="evidence" value="ECO:0007669"/>
    <property type="project" value="TreeGrafter"/>
</dbReference>
<keyword evidence="14" id="KW-1185">Reference proteome</keyword>
<keyword evidence="3" id="KW-0575">Peroxidase</keyword>
<dbReference type="GO" id="GO:0005737">
    <property type="term" value="C:cytoplasm"/>
    <property type="evidence" value="ECO:0007669"/>
    <property type="project" value="TreeGrafter"/>
</dbReference>
<dbReference type="EC" id="1.11.1.24" evidence="2"/>
<dbReference type="InterPro" id="IPR036249">
    <property type="entry name" value="Thioredoxin-like_sf"/>
</dbReference>
<evidence type="ECO:0000256" key="5">
    <source>
        <dbReference type="ARBA" id="ARBA00023002"/>
    </source>
</evidence>
<dbReference type="GO" id="GO:0034599">
    <property type="term" value="P:cellular response to oxidative stress"/>
    <property type="evidence" value="ECO:0007669"/>
    <property type="project" value="TreeGrafter"/>
</dbReference>
<organism evidence="13 14">
    <name type="scientific">Mycobacterium simiae</name>
    <name type="common">Mycobacterium habana</name>
    <dbReference type="NCBI Taxonomy" id="1784"/>
    <lineage>
        <taxon>Bacteria</taxon>
        <taxon>Bacillati</taxon>
        <taxon>Actinomycetota</taxon>
        <taxon>Actinomycetes</taxon>
        <taxon>Mycobacteriales</taxon>
        <taxon>Mycobacteriaceae</taxon>
        <taxon>Mycobacterium</taxon>
        <taxon>Mycobacterium simiae complex</taxon>
    </lineage>
</organism>
<feature type="domain" description="Thioredoxin" evidence="12">
    <location>
        <begin position="4"/>
        <end position="156"/>
    </location>
</feature>
<dbReference type="PANTHER" id="PTHR42801:SF7">
    <property type="entry name" value="SLL1159 PROTEIN"/>
    <property type="match status" value="1"/>
</dbReference>
<sequence length="161" mass="17013">MSRLNYGQQFPALDVPAVGGGTIALPGDLAGSYGVILIYRGSWCPYCNAQLAAFSRALDTLSELGVKVVALSVDDEDTSAALVAKRRLRFPVGHSADADKIAAALGAYVNDDPHYLQSTGFILAPDGTVRLAVYSSGAIGRLVADDVVGFIRYLTEHPEAR</sequence>
<dbReference type="SUPFAM" id="SSF52833">
    <property type="entry name" value="Thioredoxin-like"/>
    <property type="match status" value="1"/>
</dbReference>
<evidence type="ECO:0000313" key="13">
    <source>
        <dbReference type="EMBL" id="ORJ64891.1"/>
    </source>
</evidence>
<reference evidence="13 14" key="1">
    <citation type="submission" date="2017-03" db="EMBL/GenBank/DDBJ databases">
        <title>Genomic insights into Mycobacterium simiae human colonization.</title>
        <authorList>
            <person name="Steffani J.L."/>
            <person name="Brunck M.E."/>
            <person name="Cruz E."/>
            <person name="Montiel R."/>
            <person name="Barona F."/>
        </authorList>
    </citation>
    <scope>NUCLEOTIDE SEQUENCE [LARGE SCALE GENOMIC DNA]</scope>
    <source>
        <strain evidence="13 14">MsiGto</strain>
    </source>
</reference>
<keyword evidence="6" id="KW-1015">Disulfide bond</keyword>
<comment type="caution">
    <text evidence="13">The sequence shown here is derived from an EMBL/GenBank/DDBJ whole genome shotgun (WGS) entry which is preliminary data.</text>
</comment>
<protein>
    <recommendedName>
        <fullName evidence="2">thioredoxin-dependent peroxiredoxin</fullName>
        <ecNumber evidence="2">1.11.1.24</ecNumber>
    </recommendedName>
    <alternativeName>
        <fullName evidence="10">Bacterioferritin comigratory protein</fullName>
    </alternativeName>
    <alternativeName>
        <fullName evidence="8">Thioredoxin peroxidase</fullName>
    </alternativeName>
</protein>
<dbReference type="STRING" id="1784.VC42_03645"/>
<dbReference type="Pfam" id="PF00578">
    <property type="entry name" value="AhpC-TSA"/>
    <property type="match status" value="1"/>
</dbReference>
<evidence type="ECO:0000313" key="14">
    <source>
        <dbReference type="Proteomes" id="UP000193040"/>
    </source>
</evidence>
<evidence type="ECO:0000256" key="7">
    <source>
        <dbReference type="ARBA" id="ARBA00023284"/>
    </source>
</evidence>
<dbReference type="InterPro" id="IPR050924">
    <property type="entry name" value="Peroxiredoxin_BCP/PrxQ"/>
</dbReference>
<dbReference type="RefSeq" id="WP_084946893.1">
    <property type="nucleotide sequence ID" value="NZ_JASWDE010000021.1"/>
</dbReference>